<keyword evidence="3 5" id="KW-0687">Ribonucleoprotein</keyword>
<organism evidence="7 8">
    <name type="scientific">candidate division WWE3 bacterium CG_4_9_14_3_um_filter_34_6</name>
    <dbReference type="NCBI Taxonomy" id="1975079"/>
    <lineage>
        <taxon>Bacteria</taxon>
        <taxon>Katanobacteria</taxon>
    </lineage>
</organism>
<dbReference type="InterPro" id="IPR037229">
    <property type="entry name" value="Ribosomal_bL35_sf"/>
</dbReference>
<comment type="similarity">
    <text evidence="1 5">Belongs to the bacterial ribosomal protein bL35 family.</text>
</comment>
<name>A0A2M7X5A7_UNCKA</name>
<dbReference type="InterPro" id="IPR021137">
    <property type="entry name" value="Ribosomal_bL35-like"/>
</dbReference>
<feature type="compositionally biased region" description="Basic residues" evidence="6">
    <location>
        <begin position="1"/>
        <end position="34"/>
    </location>
</feature>
<reference evidence="8" key="1">
    <citation type="submission" date="2017-09" db="EMBL/GenBank/DDBJ databases">
        <title>Depth-based differentiation of microbial function through sediment-hosted aquifers and enrichment of novel symbionts in the deep terrestrial subsurface.</title>
        <authorList>
            <person name="Probst A.J."/>
            <person name="Ladd B."/>
            <person name="Jarett J.K."/>
            <person name="Geller-Mcgrath D.E."/>
            <person name="Sieber C.M.K."/>
            <person name="Emerson J.B."/>
            <person name="Anantharaman K."/>
            <person name="Thomas B.C."/>
            <person name="Malmstrom R."/>
            <person name="Stieglmeier M."/>
            <person name="Klingl A."/>
            <person name="Woyke T."/>
            <person name="Ryan C.M."/>
            <person name="Banfield J.F."/>
        </authorList>
    </citation>
    <scope>NUCLEOTIDE SEQUENCE [LARGE SCALE GENOMIC DNA]</scope>
</reference>
<evidence type="ECO:0000256" key="6">
    <source>
        <dbReference type="SAM" id="MobiDB-lite"/>
    </source>
</evidence>
<evidence type="ECO:0000256" key="4">
    <source>
        <dbReference type="ARBA" id="ARBA00035486"/>
    </source>
</evidence>
<dbReference type="Pfam" id="PF01632">
    <property type="entry name" value="Ribosomal_L35p"/>
    <property type="match status" value="1"/>
</dbReference>
<protein>
    <recommendedName>
        <fullName evidence="4 5">50S ribosomal protein L35</fullName>
    </recommendedName>
</protein>
<dbReference type="GO" id="GO:1990904">
    <property type="term" value="C:ribonucleoprotein complex"/>
    <property type="evidence" value="ECO:0007669"/>
    <property type="project" value="UniProtKB-KW"/>
</dbReference>
<evidence type="ECO:0000256" key="5">
    <source>
        <dbReference type="RuleBase" id="RU000568"/>
    </source>
</evidence>
<dbReference type="InterPro" id="IPR001706">
    <property type="entry name" value="Ribosomal_bL35"/>
</dbReference>
<evidence type="ECO:0000256" key="1">
    <source>
        <dbReference type="ARBA" id="ARBA00006598"/>
    </source>
</evidence>
<dbReference type="GO" id="GO:0006412">
    <property type="term" value="P:translation"/>
    <property type="evidence" value="ECO:0007669"/>
    <property type="project" value="InterPro"/>
</dbReference>
<dbReference type="Proteomes" id="UP000230683">
    <property type="component" value="Unassembled WGS sequence"/>
</dbReference>
<keyword evidence="2 5" id="KW-0689">Ribosomal protein</keyword>
<dbReference type="PRINTS" id="PR00064">
    <property type="entry name" value="RIBOSOMALL35"/>
</dbReference>
<feature type="compositionally biased region" description="Basic residues" evidence="6">
    <location>
        <begin position="55"/>
        <end position="65"/>
    </location>
</feature>
<dbReference type="Gene3D" id="4.10.410.60">
    <property type="match status" value="1"/>
</dbReference>
<dbReference type="AlphaFoldDB" id="A0A2M7X5A7"/>
<evidence type="ECO:0000256" key="3">
    <source>
        <dbReference type="ARBA" id="ARBA00023274"/>
    </source>
</evidence>
<feature type="region of interest" description="Disordered" evidence="6">
    <location>
        <begin position="1"/>
        <end position="65"/>
    </location>
</feature>
<sequence>MSKSKMKTRKSAVKRFKLTKSGKLFRNRTHTTHLGRKDDSSSKNRKKRSVEVVGKFKKKIKRMIG</sequence>
<evidence type="ECO:0000313" key="8">
    <source>
        <dbReference type="Proteomes" id="UP000230683"/>
    </source>
</evidence>
<evidence type="ECO:0000313" key="7">
    <source>
        <dbReference type="EMBL" id="PJA41201.1"/>
    </source>
</evidence>
<accession>A0A2M7X5A7</accession>
<dbReference type="GO" id="GO:0005840">
    <property type="term" value="C:ribosome"/>
    <property type="evidence" value="ECO:0007669"/>
    <property type="project" value="UniProtKB-KW"/>
</dbReference>
<dbReference type="SUPFAM" id="SSF143034">
    <property type="entry name" value="L35p-like"/>
    <property type="match status" value="1"/>
</dbReference>
<comment type="caution">
    <text evidence="7">The sequence shown here is derived from an EMBL/GenBank/DDBJ whole genome shotgun (WGS) entry which is preliminary data.</text>
</comment>
<proteinExistence type="inferred from homology"/>
<dbReference type="GO" id="GO:0003735">
    <property type="term" value="F:structural constituent of ribosome"/>
    <property type="evidence" value="ECO:0007669"/>
    <property type="project" value="InterPro"/>
</dbReference>
<evidence type="ECO:0000256" key="2">
    <source>
        <dbReference type="ARBA" id="ARBA00022980"/>
    </source>
</evidence>
<dbReference type="EMBL" id="PFWY01000034">
    <property type="protein sequence ID" value="PJA41201.1"/>
    <property type="molecule type" value="Genomic_DNA"/>
</dbReference>
<gene>
    <name evidence="7" type="ORF">CO178_00735</name>
</gene>